<organism evidence="1 2">
    <name type="scientific">Phocaeicola vulgatus</name>
    <name type="common">Bacteroides vulgatus</name>
    <dbReference type="NCBI Taxonomy" id="821"/>
    <lineage>
        <taxon>Bacteria</taxon>
        <taxon>Pseudomonadati</taxon>
        <taxon>Bacteroidota</taxon>
        <taxon>Bacteroidia</taxon>
        <taxon>Bacteroidales</taxon>
        <taxon>Bacteroidaceae</taxon>
        <taxon>Phocaeicola</taxon>
    </lineage>
</organism>
<protein>
    <submittedName>
        <fullName evidence="1">Uncharacterized protein</fullName>
    </submittedName>
</protein>
<proteinExistence type="predicted"/>
<accession>A0A3E4JRD3</accession>
<gene>
    <name evidence="1" type="ORF">DXD46_06485</name>
</gene>
<name>A0A3E4JRD3_PHOVU</name>
<dbReference type="Proteomes" id="UP000260640">
    <property type="component" value="Unassembled WGS sequence"/>
</dbReference>
<dbReference type="RefSeq" id="WP_117699690.1">
    <property type="nucleotide sequence ID" value="NZ_QSPP01000013.1"/>
</dbReference>
<reference evidence="1 2" key="1">
    <citation type="submission" date="2018-08" db="EMBL/GenBank/DDBJ databases">
        <title>A genome reference for cultivated species of the human gut microbiota.</title>
        <authorList>
            <person name="Zou Y."/>
            <person name="Xue W."/>
            <person name="Luo G."/>
        </authorList>
    </citation>
    <scope>NUCLEOTIDE SEQUENCE [LARGE SCALE GENOMIC DNA]</scope>
    <source>
        <strain evidence="1 2">TM05-16</strain>
    </source>
</reference>
<evidence type="ECO:0000313" key="2">
    <source>
        <dbReference type="Proteomes" id="UP000260640"/>
    </source>
</evidence>
<evidence type="ECO:0000313" key="1">
    <source>
        <dbReference type="EMBL" id="RGJ89522.1"/>
    </source>
</evidence>
<comment type="caution">
    <text evidence="1">The sequence shown here is derived from an EMBL/GenBank/DDBJ whole genome shotgun (WGS) entry which is preliminary data.</text>
</comment>
<dbReference type="AlphaFoldDB" id="A0A3E4JRD3"/>
<dbReference type="EMBL" id="QSPP01000013">
    <property type="protein sequence ID" value="RGJ89522.1"/>
    <property type="molecule type" value="Genomic_DNA"/>
</dbReference>
<sequence length="98" mass="11135">METKILETERDNKDAVHLHWNEADKTWNAYGTSAENALRINPELRTLTDKAELDGTQVTHLKVTTGQFERYGLADYCVAVDDERLELKVTGNKKSKAN</sequence>